<keyword evidence="2" id="KW-1185">Reference proteome</keyword>
<proteinExistence type="predicted"/>
<sequence length="107" mass="12153">MNTLPLGGVIQVILMDKYPAIDWSAYPVDSCPQLYSMGEIPTTSHVRPPAEQPPLPRVGSLRETSWDIYNNGGGTWARDQADDKGIEMHEEDDQEDHEQVQHFTHFF</sequence>
<protein>
    <submittedName>
        <fullName evidence="1">Uncharacterized protein</fullName>
    </submittedName>
</protein>
<dbReference type="AlphaFoldDB" id="A0AAP0GAE0"/>
<dbReference type="EMBL" id="JBBWWQ010000005">
    <property type="protein sequence ID" value="KAK8947461.1"/>
    <property type="molecule type" value="Genomic_DNA"/>
</dbReference>
<name>A0AAP0GAE0_9ASPA</name>
<accession>A0AAP0GAE0</accession>
<gene>
    <name evidence="1" type="ORF">KSP39_PZI007291</name>
</gene>
<evidence type="ECO:0000313" key="1">
    <source>
        <dbReference type="EMBL" id="KAK8947461.1"/>
    </source>
</evidence>
<evidence type="ECO:0000313" key="2">
    <source>
        <dbReference type="Proteomes" id="UP001418222"/>
    </source>
</evidence>
<comment type="caution">
    <text evidence="1">The sequence shown here is derived from an EMBL/GenBank/DDBJ whole genome shotgun (WGS) entry which is preliminary data.</text>
</comment>
<reference evidence="1 2" key="1">
    <citation type="journal article" date="2022" name="Nat. Plants">
        <title>Genomes of leafy and leafless Platanthera orchids illuminate the evolution of mycoheterotrophy.</title>
        <authorList>
            <person name="Li M.H."/>
            <person name="Liu K.W."/>
            <person name="Li Z."/>
            <person name="Lu H.C."/>
            <person name="Ye Q.L."/>
            <person name="Zhang D."/>
            <person name="Wang J.Y."/>
            <person name="Li Y.F."/>
            <person name="Zhong Z.M."/>
            <person name="Liu X."/>
            <person name="Yu X."/>
            <person name="Liu D.K."/>
            <person name="Tu X.D."/>
            <person name="Liu B."/>
            <person name="Hao Y."/>
            <person name="Liao X.Y."/>
            <person name="Jiang Y.T."/>
            <person name="Sun W.H."/>
            <person name="Chen J."/>
            <person name="Chen Y.Q."/>
            <person name="Ai Y."/>
            <person name="Zhai J.W."/>
            <person name="Wu S.S."/>
            <person name="Zhou Z."/>
            <person name="Hsiao Y.Y."/>
            <person name="Wu W.L."/>
            <person name="Chen Y.Y."/>
            <person name="Lin Y.F."/>
            <person name="Hsu J.L."/>
            <person name="Li C.Y."/>
            <person name="Wang Z.W."/>
            <person name="Zhao X."/>
            <person name="Zhong W.Y."/>
            <person name="Ma X.K."/>
            <person name="Ma L."/>
            <person name="Huang J."/>
            <person name="Chen G.Z."/>
            <person name="Huang M.Z."/>
            <person name="Huang L."/>
            <person name="Peng D.H."/>
            <person name="Luo Y.B."/>
            <person name="Zou S.Q."/>
            <person name="Chen S.P."/>
            <person name="Lan S."/>
            <person name="Tsai W.C."/>
            <person name="Van de Peer Y."/>
            <person name="Liu Z.J."/>
        </authorList>
    </citation>
    <scope>NUCLEOTIDE SEQUENCE [LARGE SCALE GENOMIC DNA]</scope>
    <source>
        <strain evidence="1">Lor287</strain>
    </source>
</reference>
<dbReference type="Proteomes" id="UP001418222">
    <property type="component" value="Unassembled WGS sequence"/>
</dbReference>
<organism evidence="1 2">
    <name type="scientific">Platanthera zijinensis</name>
    <dbReference type="NCBI Taxonomy" id="2320716"/>
    <lineage>
        <taxon>Eukaryota</taxon>
        <taxon>Viridiplantae</taxon>
        <taxon>Streptophyta</taxon>
        <taxon>Embryophyta</taxon>
        <taxon>Tracheophyta</taxon>
        <taxon>Spermatophyta</taxon>
        <taxon>Magnoliopsida</taxon>
        <taxon>Liliopsida</taxon>
        <taxon>Asparagales</taxon>
        <taxon>Orchidaceae</taxon>
        <taxon>Orchidoideae</taxon>
        <taxon>Orchideae</taxon>
        <taxon>Orchidinae</taxon>
        <taxon>Platanthera</taxon>
    </lineage>
</organism>